<reference evidence="4 5" key="1">
    <citation type="submission" date="2019-08" db="EMBL/GenBank/DDBJ databases">
        <authorList>
            <person name="Toschakov S.V."/>
        </authorList>
    </citation>
    <scope>NUCLEOTIDE SEQUENCE [LARGE SCALE GENOMIC DNA]</scope>
    <source>
        <strain evidence="4 5">3753O</strain>
    </source>
</reference>
<gene>
    <name evidence="4" type="ORF">Tbon_00010</name>
</gene>
<reference evidence="4 5" key="2">
    <citation type="submission" date="2019-10" db="EMBL/GenBank/DDBJ databases">
        <title>Thermopilla bonchosmolovskayae gen. nov., sp. nov., a moderately thermophilic Chloroflexi bacterium from a Chukotka hot spring (Arctic, Russia), representing a novel classis Thermopillaia, which include previously uncultivated lineage OLB14.</title>
        <authorList>
            <person name="Kochetkova T.V."/>
            <person name="Zayulina K.S."/>
            <person name="Zhigarkov V.S."/>
            <person name="Minaev N.V."/>
            <person name="Novikov A."/>
            <person name="Toshchakov S.V."/>
            <person name="Elcheninov A.G."/>
            <person name="Kublanov I.V."/>
        </authorList>
    </citation>
    <scope>NUCLEOTIDE SEQUENCE [LARGE SCALE GENOMIC DNA]</scope>
    <source>
        <strain evidence="4 5">3753O</strain>
    </source>
</reference>
<evidence type="ECO:0000313" key="4">
    <source>
        <dbReference type="EMBL" id="QFG01760.1"/>
    </source>
</evidence>
<dbReference type="InterPro" id="IPR006016">
    <property type="entry name" value="UspA"/>
</dbReference>
<dbReference type="CDD" id="cd00293">
    <property type="entry name" value="USP-like"/>
    <property type="match status" value="1"/>
</dbReference>
<sequence>MSGWPSGSSSSSTARCGYGSHRTTADIRSATGVTPVDTWRRFLVPVNFDRVSLEAVHVAGAVAKTRRGTLHLVHVIEVGRSLPLNAELEQESRRAQQVIERARIAAADAGCSNVRTSIVQAREAGPALLEEARTQQVDVIVLGLPPFQGEDRPFAIGPTAEYLLRHAPCEVWLIRRPMRDISPGGHEGP</sequence>
<accession>A0ABX6BXZ8</accession>
<feature type="region of interest" description="Disordered" evidence="2">
    <location>
        <begin position="1"/>
        <end position="20"/>
    </location>
</feature>
<proteinExistence type="inferred from homology"/>
<name>A0ABX6BXZ8_9CHLR</name>
<dbReference type="Pfam" id="PF00582">
    <property type="entry name" value="Usp"/>
    <property type="match status" value="1"/>
</dbReference>
<dbReference type="PANTHER" id="PTHR46268:SF6">
    <property type="entry name" value="UNIVERSAL STRESS PROTEIN UP12"/>
    <property type="match status" value="1"/>
</dbReference>
<dbReference type="SUPFAM" id="SSF52402">
    <property type="entry name" value="Adenine nucleotide alpha hydrolases-like"/>
    <property type="match status" value="1"/>
</dbReference>
<feature type="domain" description="UspA" evidence="3">
    <location>
        <begin position="39"/>
        <end position="175"/>
    </location>
</feature>
<evidence type="ECO:0000313" key="5">
    <source>
        <dbReference type="Proteomes" id="UP000326331"/>
    </source>
</evidence>
<evidence type="ECO:0000256" key="1">
    <source>
        <dbReference type="ARBA" id="ARBA00008791"/>
    </source>
</evidence>
<dbReference type="Proteomes" id="UP000326331">
    <property type="component" value="Chromosome"/>
</dbReference>
<organism evidence="4 5">
    <name type="scientific">Tepidiforma bonchosmolovskayae</name>
    <dbReference type="NCBI Taxonomy" id="2601677"/>
    <lineage>
        <taxon>Bacteria</taxon>
        <taxon>Bacillati</taxon>
        <taxon>Chloroflexota</taxon>
        <taxon>Tepidiformia</taxon>
        <taxon>Tepidiformales</taxon>
        <taxon>Tepidiformaceae</taxon>
        <taxon>Tepidiforma</taxon>
    </lineage>
</organism>
<dbReference type="Gene3D" id="3.40.50.620">
    <property type="entry name" value="HUPs"/>
    <property type="match status" value="1"/>
</dbReference>
<evidence type="ECO:0000256" key="2">
    <source>
        <dbReference type="SAM" id="MobiDB-lite"/>
    </source>
</evidence>
<dbReference type="PANTHER" id="PTHR46268">
    <property type="entry name" value="STRESS RESPONSE PROTEIN NHAX"/>
    <property type="match status" value="1"/>
</dbReference>
<protein>
    <submittedName>
        <fullName evidence="4">Universal stress protein</fullName>
    </submittedName>
</protein>
<dbReference type="InterPro" id="IPR014729">
    <property type="entry name" value="Rossmann-like_a/b/a_fold"/>
</dbReference>
<comment type="similarity">
    <text evidence="1">Belongs to the universal stress protein A family.</text>
</comment>
<keyword evidence="5" id="KW-1185">Reference proteome</keyword>
<dbReference type="EMBL" id="CP042829">
    <property type="protein sequence ID" value="QFG01760.1"/>
    <property type="molecule type" value="Genomic_DNA"/>
</dbReference>
<evidence type="ECO:0000259" key="3">
    <source>
        <dbReference type="Pfam" id="PF00582"/>
    </source>
</evidence>